<evidence type="ECO:0000256" key="1">
    <source>
        <dbReference type="SAM" id="MobiDB-lite"/>
    </source>
</evidence>
<feature type="region of interest" description="Disordered" evidence="1">
    <location>
        <begin position="287"/>
        <end position="308"/>
    </location>
</feature>
<dbReference type="EMBL" id="JAJNEC010000005">
    <property type="protein sequence ID" value="MCD2423660.1"/>
    <property type="molecule type" value="Genomic_DNA"/>
</dbReference>
<dbReference type="SUPFAM" id="SSF49464">
    <property type="entry name" value="Carboxypeptidase regulatory domain-like"/>
    <property type="match status" value="1"/>
</dbReference>
<protein>
    <submittedName>
        <fullName evidence="4">Outer membrane beta-barrel protein</fullName>
    </submittedName>
</protein>
<evidence type="ECO:0000313" key="5">
    <source>
        <dbReference type="Proteomes" id="UP001199816"/>
    </source>
</evidence>
<dbReference type="InterPro" id="IPR041700">
    <property type="entry name" value="OMP_b-brl_3"/>
</dbReference>
<dbReference type="Pfam" id="PF13620">
    <property type="entry name" value="CarboxypepD_reg"/>
    <property type="match status" value="1"/>
</dbReference>
<accession>A0ABS8PRE1</accession>
<gene>
    <name evidence="4" type="ORF">LQ567_12865</name>
</gene>
<feature type="chain" id="PRO_5046308979" evidence="2">
    <location>
        <begin position="23"/>
        <end position="911"/>
    </location>
</feature>
<dbReference type="Pfam" id="PF14905">
    <property type="entry name" value="OMP_b-brl_3"/>
    <property type="match status" value="1"/>
</dbReference>
<feature type="domain" description="Outer membrane protein beta-barrel" evidence="3">
    <location>
        <begin position="442"/>
        <end position="901"/>
    </location>
</feature>
<feature type="signal peptide" evidence="2">
    <location>
        <begin position="1"/>
        <end position="22"/>
    </location>
</feature>
<evidence type="ECO:0000256" key="2">
    <source>
        <dbReference type="SAM" id="SignalP"/>
    </source>
</evidence>
<dbReference type="SUPFAM" id="SSF56935">
    <property type="entry name" value="Porins"/>
    <property type="match status" value="1"/>
</dbReference>
<name>A0ABS8PRE1_9BACT</name>
<evidence type="ECO:0000313" key="4">
    <source>
        <dbReference type="EMBL" id="MCD2423660.1"/>
    </source>
</evidence>
<evidence type="ECO:0000259" key="3">
    <source>
        <dbReference type="Pfam" id="PF14905"/>
    </source>
</evidence>
<keyword evidence="5" id="KW-1185">Reference proteome</keyword>
<sequence length="911" mass="102742">MTKKYLGLVWFSLFLLCIQSYAQKTSVTGVVMDSSANVRLANASVVLLQDKDSFIVADTRADKDGKFAFHNLSDTARYVLFFSYPKYADYAHRVFMRDAKNNLFNMNKVNMILKEKLLQEVIVKSQVSAIKIKGDTTEYTADSFKVQANATVEELLRQLPGLQVDQYGNITAQGQKVKKVLVDGEEFFGDDPTLVTRNLRADMIDKVQVYDKKSDAAAFTGIEDGVKDKTINLKIKEDKNHGVFGKVEAGGGTDQHYNAQGMLNAFKGKRKMAVYGTTSNIGRTGLGSADKEKIGSDEDGNGTYSGKGLPTATSAGLHYDKKWGEDKNSINGNYKFNMTNVAGNDNTISQNNLPTGLILSNANNHFENSSSGHKANAKYIHKFDTTSTVTVYTDGSINNSKNKSNGMTRNLRGDSSLLYNYQSFGSNDYDYNAYNLNLSWEKKLKKYGRTLSFYLNNNFSNDASLGESYSKSDFYDEQGLFDSTATLHLQRKMNDDWRTLSFNANYTEPLTSKLSLLVNYKLNNEELHDDKRSFDLAKDPSGATMDKKFSTLMNSTIWGNQAGAALNYASKKFIAKIGNNVKLVRMNIEDSYRPLTFDKQFWNWNPQASLNYKFSNYKSLNVSYNGNSTNPERTQLLPLAFNNGQLSTYLPNLDLKNSFSNNLTAYYNTVKVVSQTYAGGYANYSRASNPIVNSVLVDTSGAYTYQFINMQGYTNQNYNASLYYSKKIQAWDLQAGAYGSISGGNTFSLINRAVNKLNYTTYTLGLEFFKTKMKAYSLYLTGTGGYTLNSSSLQPGSNNNYFFYNLNPSADIYFLKKFQLHTDLNYLWQQKSRAFSDNFTRTIWNAWVGRNFLKNDQLTIKISCNDILNENNGYARTANNTFFSENRYTTIRRFFMVGATWSFTKFNNLKQ</sequence>
<reference evidence="4 5" key="1">
    <citation type="submission" date="2021-11" db="EMBL/GenBank/DDBJ databases">
        <title>Genomic of Niabella pedocola.</title>
        <authorList>
            <person name="Wu T."/>
        </authorList>
    </citation>
    <scope>NUCLEOTIDE SEQUENCE [LARGE SCALE GENOMIC DNA]</scope>
    <source>
        <strain evidence="4 5">JCM 31011</strain>
    </source>
</reference>
<proteinExistence type="predicted"/>
<comment type="caution">
    <text evidence="4">The sequence shown here is derived from an EMBL/GenBank/DDBJ whole genome shotgun (WGS) entry which is preliminary data.</text>
</comment>
<keyword evidence="2" id="KW-0732">Signal</keyword>
<dbReference type="Proteomes" id="UP001199816">
    <property type="component" value="Unassembled WGS sequence"/>
</dbReference>
<organism evidence="4 5">
    <name type="scientific">Niabella pedocola</name>
    <dbReference type="NCBI Taxonomy" id="1752077"/>
    <lineage>
        <taxon>Bacteria</taxon>
        <taxon>Pseudomonadati</taxon>
        <taxon>Bacteroidota</taxon>
        <taxon>Chitinophagia</taxon>
        <taxon>Chitinophagales</taxon>
        <taxon>Chitinophagaceae</taxon>
        <taxon>Niabella</taxon>
    </lineage>
</organism>
<dbReference type="RefSeq" id="WP_231004921.1">
    <property type="nucleotide sequence ID" value="NZ_JAJNEC010000005.1"/>
</dbReference>
<dbReference type="InterPro" id="IPR008969">
    <property type="entry name" value="CarboxyPept-like_regulatory"/>
</dbReference>